<dbReference type="Pfam" id="PF03901">
    <property type="entry name" value="Glyco_transf_22"/>
    <property type="match status" value="1"/>
</dbReference>
<keyword evidence="4 10" id="KW-0808">Transferase</keyword>
<feature type="transmembrane region" description="Helical" evidence="9">
    <location>
        <begin position="81"/>
        <end position="106"/>
    </location>
</feature>
<feature type="transmembrane region" description="Helical" evidence="9">
    <location>
        <begin position="176"/>
        <end position="206"/>
    </location>
</feature>
<dbReference type="EC" id="2.4.1.-" evidence="10"/>
<dbReference type="PANTHER" id="PTHR22760">
    <property type="entry name" value="GLYCOSYLTRANSFERASE"/>
    <property type="match status" value="1"/>
</dbReference>
<gene>
    <name evidence="10" type="ORF">GGR27_000633</name>
</gene>
<keyword evidence="5 9" id="KW-0812">Transmembrane</keyword>
<keyword evidence="11" id="KW-1185">Reference proteome</keyword>
<organism evidence="10 11">
    <name type="scientific">Neolewinella antarctica</name>
    <dbReference type="NCBI Taxonomy" id="442734"/>
    <lineage>
        <taxon>Bacteria</taxon>
        <taxon>Pseudomonadati</taxon>
        <taxon>Bacteroidota</taxon>
        <taxon>Saprospiria</taxon>
        <taxon>Saprospirales</taxon>
        <taxon>Lewinellaceae</taxon>
        <taxon>Neolewinella</taxon>
    </lineage>
</organism>
<feature type="transmembrane region" description="Helical" evidence="9">
    <location>
        <begin position="358"/>
        <end position="377"/>
    </location>
</feature>
<accession>A0ABX0X7E4</accession>
<evidence type="ECO:0000256" key="8">
    <source>
        <dbReference type="ARBA" id="ARBA00023136"/>
    </source>
</evidence>
<name>A0ABX0X7E4_9BACT</name>
<feature type="transmembrane region" description="Helical" evidence="9">
    <location>
        <begin position="118"/>
        <end position="137"/>
    </location>
</feature>
<keyword evidence="8 9" id="KW-0472">Membrane</keyword>
<proteinExistence type="predicted"/>
<evidence type="ECO:0000256" key="4">
    <source>
        <dbReference type="ARBA" id="ARBA00022679"/>
    </source>
</evidence>
<keyword evidence="6" id="KW-0256">Endoplasmic reticulum</keyword>
<evidence type="ECO:0000256" key="9">
    <source>
        <dbReference type="SAM" id="Phobius"/>
    </source>
</evidence>
<dbReference type="Proteomes" id="UP000770785">
    <property type="component" value="Unassembled WGS sequence"/>
</dbReference>
<evidence type="ECO:0000256" key="3">
    <source>
        <dbReference type="ARBA" id="ARBA00022676"/>
    </source>
</evidence>
<keyword evidence="3 10" id="KW-0328">Glycosyltransferase</keyword>
<evidence type="ECO:0000256" key="5">
    <source>
        <dbReference type="ARBA" id="ARBA00022692"/>
    </source>
</evidence>
<evidence type="ECO:0000256" key="7">
    <source>
        <dbReference type="ARBA" id="ARBA00022989"/>
    </source>
</evidence>
<evidence type="ECO:0000256" key="6">
    <source>
        <dbReference type="ARBA" id="ARBA00022824"/>
    </source>
</evidence>
<evidence type="ECO:0000313" key="10">
    <source>
        <dbReference type="EMBL" id="NJC25152.1"/>
    </source>
</evidence>
<feature type="transmembrane region" description="Helical" evidence="9">
    <location>
        <begin position="212"/>
        <end position="232"/>
    </location>
</feature>
<comment type="subcellular location">
    <subcellularLocation>
        <location evidence="1">Endomembrane system</location>
        <topology evidence="1">Multi-pass membrane protein</topology>
    </subcellularLocation>
    <subcellularLocation>
        <location evidence="2">Endoplasmic reticulum membrane</location>
    </subcellularLocation>
</comment>
<dbReference type="RefSeq" id="WP_168035918.1">
    <property type="nucleotide sequence ID" value="NZ_JAATJH010000001.1"/>
</dbReference>
<reference evidence="10 11" key="1">
    <citation type="submission" date="2020-03" db="EMBL/GenBank/DDBJ databases">
        <title>Genomic Encyclopedia of Type Strains, Phase IV (KMG-IV): sequencing the most valuable type-strain genomes for metagenomic binning, comparative biology and taxonomic classification.</title>
        <authorList>
            <person name="Goeker M."/>
        </authorList>
    </citation>
    <scope>NUCLEOTIDE SEQUENCE [LARGE SCALE GENOMIC DNA]</scope>
    <source>
        <strain evidence="10 11">DSM 105096</strain>
    </source>
</reference>
<evidence type="ECO:0000256" key="1">
    <source>
        <dbReference type="ARBA" id="ARBA00004127"/>
    </source>
</evidence>
<dbReference type="GO" id="GO:0016757">
    <property type="term" value="F:glycosyltransferase activity"/>
    <property type="evidence" value="ECO:0007669"/>
    <property type="project" value="UniProtKB-KW"/>
</dbReference>
<evidence type="ECO:0000313" key="11">
    <source>
        <dbReference type="Proteomes" id="UP000770785"/>
    </source>
</evidence>
<protein>
    <submittedName>
        <fullName evidence="10">Phosphatidylinositol glycan class B</fullName>
        <ecNumber evidence="10">2.4.1.-</ecNumber>
    </submittedName>
</protein>
<comment type="caution">
    <text evidence="10">The sequence shown here is derived from an EMBL/GenBank/DDBJ whole genome shotgun (WGS) entry which is preliminary data.</text>
</comment>
<keyword evidence="7 9" id="KW-1133">Transmembrane helix</keyword>
<evidence type="ECO:0000256" key="2">
    <source>
        <dbReference type="ARBA" id="ARBA00004586"/>
    </source>
</evidence>
<feature type="transmembrane region" description="Helical" evidence="9">
    <location>
        <begin position="321"/>
        <end position="338"/>
    </location>
</feature>
<sequence>MPRNYLLIAAAVLLLTVWNATGFYQGDEHFQVLEFAAHKVGFVAGADLPWEFAEQMRPALQPFLAYVVYQALTVFGEVNPFFMAGLLRLFSAVLYLGVAVALYRRYAPTFSDATNRKWLALALLFSWCNVFAGVRFASESWSGAMFVFGLLAYPLPPVLDKFALSRVSGNGGKSSALWAGVLFGLSFEFRYQMALAVVGFVAWLLFVGKPNWKYLGLLIVGGLTVVGVGTLIDRWFYNEWVFAPWNYLAQNLIEGKAAGFGTKPWYGYIEYIFERGIPPLSLVYLAATGWFCWRYRKDPITWSFLFFFVAHSALSRKDIRFMFPMLPFLSVALVVSLRDLKEKYGTELFDSGWPKRGLVLAIVINVALLVSVCVRSMNDNTHAMRYVYDNYSEPVTLFADGRHVFSLSHLVIRFYQRRGGVIIIEDENRNWSACETSMCLYSERTNTPDPPPGGTLVYTNEIAFLGDFDPFGLVSRQPFWYVYELKRKEYDGPAN</sequence>
<dbReference type="InterPro" id="IPR005599">
    <property type="entry name" value="GPI_mannosylTrfase"/>
</dbReference>
<dbReference type="EMBL" id="JAATJH010000001">
    <property type="protein sequence ID" value="NJC25152.1"/>
    <property type="molecule type" value="Genomic_DNA"/>
</dbReference>